<keyword evidence="6 7" id="KW-0472">Membrane</keyword>
<proteinExistence type="inferred from homology"/>
<organism evidence="9 10">
    <name type="scientific">Deinococcus cellulosilyticus (strain DSM 18568 / NBRC 106333 / KACC 11606 / 5516J-15)</name>
    <dbReference type="NCBI Taxonomy" id="1223518"/>
    <lineage>
        <taxon>Bacteria</taxon>
        <taxon>Thermotogati</taxon>
        <taxon>Deinococcota</taxon>
        <taxon>Deinococci</taxon>
        <taxon>Deinococcales</taxon>
        <taxon>Deinococcaceae</taxon>
        <taxon>Deinococcus</taxon>
    </lineage>
</organism>
<dbReference type="EMBL" id="BJXB01000009">
    <property type="protein sequence ID" value="GEM46805.1"/>
    <property type="molecule type" value="Genomic_DNA"/>
</dbReference>
<dbReference type="Pfam" id="PF00999">
    <property type="entry name" value="Na_H_Exchanger"/>
    <property type="match status" value="1"/>
</dbReference>
<dbReference type="Proteomes" id="UP000321306">
    <property type="component" value="Unassembled WGS sequence"/>
</dbReference>
<gene>
    <name evidence="9" type="primary">yhaU</name>
    <name evidence="9" type="ORF">DC3_24400</name>
</gene>
<feature type="transmembrane region" description="Helical" evidence="7">
    <location>
        <begin position="158"/>
        <end position="179"/>
    </location>
</feature>
<comment type="caution">
    <text evidence="9">The sequence shown here is derived from an EMBL/GenBank/DDBJ whole genome shotgun (WGS) entry which is preliminary data.</text>
</comment>
<feature type="transmembrane region" description="Helical" evidence="7">
    <location>
        <begin position="20"/>
        <end position="37"/>
    </location>
</feature>
<feature type="transmembrane region" description="Helical" evidence="7">
    <location>
        <begin position="42"/>
        <end position="62"/>
    </location>
</feature>
<comment type="similarity">
    <text evidence="2">Belongs to the monovalent cation:proton antiporter 2 (CPA2) transporter (TC 2.A.37) family.</text>
</comment>
<dbReference type="PANTHER" id="PTHR42751:SF6">
    <property type="entry name" value="CONSERVED INTEGRAL MEMBRANE TRANSPORT PROTEIN-RELATED"/>
    <property type="match status" value="1"/>
</dbReference>
<feature type="domain" description="Cation/H+ exchanger transmembrane" evidence="8">
    <location>
        <begin position="29"/>
        <end position="379"/>
    </location>
</feature>
<feature type="transmembrane region" description="Helical" evidence="7">
    <location>
        <begin position="68"/>
        <end position="86"/>
    </location>
</feature>
<sequence>MPYADGLKHFVESLGALGELGLIGLGLWLSGLVAQWLKLPALLGYIVLGFLCGPMGPLPIIYPSEITAALSEIGVVLLMFFIGLEFSLKRFLEARGTILKSGMLDLLNLPLGFAVGLMLGFGFWQCVFLAGITYVSSSGVIIRMLTERQQVALPEAERTLGVLIFEDLAMILYLGTLSVFTGGNIWQKLLGVIGFAVIYVVLLRFGRPMLEKIMEGQSKEQLVLLMLGGVAMFAALAHLMSFPDAVAAFLLGALVGELSRMHEVEEVLTPWRDVAVGAFFLGFGLKVEALALLGSLLTAIPLLLFTLFSKTITGFFAGKATGLSLRAAVGHGLMLLPRGEFSLVIAGLAVSSPLLSQIQKTELYELTSAYVLLTILLGVVVSSYHIPLTRWLAERRFIQRFEGTAGD</sequence>
<evidence type="ECO:0000313" key="10">
    <source>
        <dbReference type="Proteomes" id="UP000321306"/>
    </source>
</evidence>
<keyword evidence="5 7" id="KW-1133">Transmembrane helix</keyword>
<dbReference type="InterPro" id="IPR038770">
    <property type="entry name" value="Na+/solute_symporter_sf"/>
</dbReference>
<feature type="transmembrane region" description="Helical" evidence="7">
    <location>
        <begin position="98"/>
        <end position="121"/>
    </location>
</feature>
<dbReference type="InterPro" id="IPR006153">
    <property type="entry name" value="Cation/H_exchanger_TM"/>
</dbReference>
<dbReference type="PANTHER" id="PTHR42751">
    <property type="entry name" value="SODIUM/HYDROGEN EXCHANGER FAMILY/TRKA DOMAIN PROTEIN"/>
    <property type="match status" value="1"/>
</dbReference>
<evidence type="ECO:0000256" key="3">
    <source>
        <dbReference type="ARBA" id="ARBA00022448"/>
    </source>
</evidence>
<accession>A0A511N1S3</accession>
<reference evidence="9 10" key="1">
    <citation type="submission" date="2019-07" db="EMBL/GenBank/DDBJ databases">
        <title>Whole genome shotgun sequence of Deinococcus cellulosilyticus NBRC 106333.</title>
        <authorList>
            <person name="Hosoyama A."/>
            <person name="Uohara A."/>
            <person name="Ohji S."/>
            <person name="Ichikawa N."/>
        </authorList>
    </citation>
    <scope>NUCLEOTIDE SEQUENCE [LARGE SCALE GENOMIC DNA]</scope>
    <source>
        <strain evidence="9 10">NBRC 106333</strain>
    </source>
</reference>
<evidence type="ECO:0000256" key="1">
    <source>
        <dbReference type="ARBA" id="ARBA00004141"/>
    </source>
</evidence>
<evidence type="ECO:0000256" key="5">
    <source>
        <dbReference type="ARBA" id="ARBA00022989"/>
    </source>
</evidence>
<feature type="transmembrane region" description="Helical" evidence="7">
    <location>
        <begin position="127"/>
        <end position="146"/>
    </location>
</feature>
<evidence type="ECO:0000256" key="4">
    <source>
        <dbReference type="ARBA" id="ARBA00022692"/>
    </source>
</evidence>
<feature type="transmembrane region" description="Helical" evidence="7">
    <location>
        <begin position="222"/>
        <end position="242"/>
    </location>
</feature>
<keyword evidence="4 7" id="KW-0812">Transmembrane</keyword>
<evidence type="ECO:0000313" key="9">
    <source>
        <dbReference type="EMBL" id="GEM46805.1"/>
    </source>
</evidence>
<feature type="transmembrane region" description="Helical" evidence="7">
    <location>
        <begin position="289"/>
        <end position="308"/>
    </location>
</feature>
<evidence type="ECO:0000256" key="2">
    <source>
        <dbReference type="ARBA" id="ARBA00005551"/>
    </source>
</evidence>
<protein>
    <submittedName>
        <fullName evidence="9">K(+)/H(+) antiporter YhaU</fullName>
    </submittedName>
</protein>
<dbReference type="GO" id="GO:1902600">
    <property type="term" value="P:proton transmembrane transport"/>
    <property type="evidence" value="ECO:0007669"/>
    <property type="project" value="InterPro"/>
</dbReference>
<dbReference type="AlphaFoldDB" id="A0A511N1S3"/>
<feature type="transmembrane region" description="Helical" evidence="7">
    <location>
        <begin position="328"/>
        <end position="350"/>
    </location>
</feature>
<feature type="transmembrane region" description="Helical" evidence="7">
    <location>
        <begin position="370"/>
        <end position="393"/>
    </location>
</feature>
<dbReference type="GO" id="GO:0016020">
    <property type="term" value="C:membrane"/>
    <property type="evidence" value="ECO:0007669"/>
    <property type="project" value="UniProtKB-SubCell"/>
</dbReference>
<feature type="transmembrane region" description="Helical" evidence="7">
    <location>
        <begin position="185"/>
        <end position="202"/>
    </location>
</feature>
<keyword evidence="10" id="KW-1185">Reference proteome</keyword>
<comment type="subcellular location">
    <subcellularLocation>
        <location evidence="1">Membrane</location>
        <topology evidence="1">Multi-pass membrane protein</topology>
    </subcellularLocation>
</comment>
<dbReference type="GO" id="GO:0015297">
    <property type="term" value="F:antiporter activity"/>
    <property type="evidence" value="ECO:0007669"/>
    <property type="project" value="InterPro"/>
</dbReference>
<keyword evidence="3" id="KW-0813">Transport</keyword>
<evidence type="ECO:0000259" key="8">
    <source>
        <dbReference type="Pfam" id="PF00999"/>
    </source>
</evidence>
<dbReference type="Gene3D" id="1.20.1530.20">
    <property type="match status" value="1"/>
</dbReference>
<dbReference type="RefSeq" id="WP_186815983.1">
    <property type="nucleotide sequence ID" value="NZ_BJXB01000009.1"/>
</dbReference>
<evidence type="ECO:0000256" key="6">
    <source>
        <dbReference type="ARBA" id="ARBA00023136"/>
    </source>
</evidence>
<evidence type="ECO:0000256" key="7">
    <source>
        <dbReference type="SAM" id="Phobius"/>
    </source>
</evidence>
<name>A0A511N1S3_DEIC1</name>